<dbReference type="SUPFAM" id="SSF56672">
    <property type="entry name" value="DNA/RNA polymerases"/>
    <property type="match status" value="1"/>
</dbReference>
<dbReference type="PROSITE" id="PS50507">
    <property type="entry name" value="RDRP_SSRNA_POS"/>
    <property type="match status" value="1"/>
</dbReference>
<dbReference type="InterPro" id="IPR007094">
    <property type="entry name" value="RNA-dir_pol_PSvirus"/>
</dbReference>
<dbReference type="EMBL" id="BLWB01000032">
    <property type="protein sequence ID" value="GFM95160.1"/>
    <property type="molecule type" value="Genomic_RNA"/>
</dbReference>
<evidence type="ECO:0000313" key="3">
    <source>
        <dbReference type="EMBL" id="GFM95160.1"/>
    </source>
</evidence>
<evidence type="ECO:0000256" key="1">
    <source>
        <dbReference type="SAM" id="MobiDB-lite"/>
    </source>
</evidence>
<dbReference type="GO" id="GO:0006351">
    <property type="term" value="P:DNA-templated transcription"/>
    <property type="evidence" value="ECO:0007669"/>
    <property type="project" value="InterPro"/>
</dbReference>
<evidence type="ECO:0000259" key="2">
    <source>
        <dbReference type="PROSITE" id="PS50507"/>
    </source>
</evidence>
<proteinExistence type="predicted"/>
<sequence length="570" mass="62880">MHALSRSVTVPAIDVLLFQAIRDTFGIRLNVQEENRSVTSEQWVERALLAYGCPIHEYTGDGPSADRPRPASCTCIQRRRGRLEVRNGVGGHTETRGGSGRNDERVHSETQGESAIAPTDRGQRGPTVHSLRENFRGDTVPGISAGMAVGSSRGPEQTEAHRAAIRSVYSAASSVEGRRKPIARTEVVAHHVHASSYAGLPHLCSNELAAESGLRLADAIADGKRGFDPYLFGRRVQPGLFGPKTRLVWMAPLASTIIGLAFSKPVQEALARNRPYIWGLRHHEEGSILSEMSGRYRYAYCLDWSQFDSSISGSLLNDMFRVVRSMLELTAEEDELYWRYVNDFIHTRIVLPDGNVYQVHRGVPSGSAFTSLIDSMVNVYLTNYIWYRLNGHVLSHEQILVMGDDVVIGSSVRVELADVQRVAAEVGFKLNVVKSVIVNNHDDESEGIHFIGHHWKRGRARRPQRELLQRAALPERHAEQSVARSLTRLGGYALSSVDGLIILEELYPEESVTASVLSYLAELRGHGGGSGLRAHDLPGDIRRRVLVEGEEMPDLGPGSGPHGLLFGSLF</sequence>
<name>A0A6L2ZJA1_9ZZZZ</name>
<dbReference type="GO" id="GO:0003723">
    <property type="term" value="F:RNA binding"/>
    <property type="evidence" value="ECO:0007669"/>
    <property type="project" value="InterPro"/>
</dbReference>
<comment type="caution">
    <text evidence="3">The sequence shown here is derived from an EMBL/GenBank/DDBJ whole genome shotgun (WGS) entry which is preliminary data.</text>
</comment>
<dbReference type="GO" id="GO:0003968">
    <property type="term" value="F:RNA-directed RNA polymerase activity"/>
    <property type="evidence" value="ECO:0007669"/>
    <property type="project" value="UniProtKB-KW"/>
</dbReference>
<dbReference type="Gene3D" id="3.30.70.270">
    <property type="match status" value="1"/>
</dbReference>
<gene>
    <name evidence="3" type="ORF">MMARV_C032P1</name>
</gene>
<dbReference type="Pfam" id="PF00680">
    <property type="entry name" value="RdRP_1"/>
    <property type="match status" value="1"/>
</dbReference>
<organism evidence="3">
    <name type="scientific">viral metagenome</name>
    <dbReference type="NCBI Taxonomy" id="1070528"/>
    <lineage>
        <taxon>unclassified sequences</taxon>
        <taxon>metagenomes</taxon>
        <taxon>organismal metagenomes</taxon>
    </lineage>
</organism>
<dbReference type="AlphaFoldDB" id="A0A6L2ZJA1"/>
<reference evidence="3" key="1">
    <citation type="submission" date="2020-05" db="EMBL/GenBank/DDBJ databases">
        <title>Diverged and active partitiviruses in Lichen.</title>
        <authorList>
            <person name="Urayama S."/>
            <person name="Doi N."/>
            <person name="Kondo F."/>
            <person name="Chiba Y."/>
            <person name="Takaki Y."/>
            <person name="Hirai M."/>
            <person name="Minegishi Y."/>
            <person name="Hagiwara D."/>
            <person name="Nunoura T."/>
        </authorList>
    </citation>
    <scope>NUCLEOTIDE SEQUENCE</scope>
</reference>
<dbReference type="InterPro" id="IPR001205">
    <property type="entry name" value="RNA-dir_pol_C"/>
</dbReference>
<accession>A0A6L2ZJA1</accession>
<keyword evidence="3" id="KW-0808">Transferase</keyword>
<dbReference type="InterPro" id="IPR043502">
    <property type="entry name" value="DNA/RNA_pol_sf"/>
</dbReference>
<keyword evidence="3" id="KW-0548">Nucleotidyltransferase</keyword>
<feature type="compositionally biased region" description="Basic and acidic residues" evidence="1">
    <location>
        <begin position="101"/>
        <end position="110"/>
    </location>
</feature>
<dbReference type="GO" id="GO:0039694">
    <property type="term" value="P:viral RNA genome replication"/>
    <property type="evidence" value="ECO:0007669"/>
    <property type="project" value="InterPro"/>
</dbReference>
<protein>
    <submittedName>
        <fullName evidence="3">RNA-dependent RNA polymerase</fullName>
    </submittedName>
</protein>
<feature type="region of interest" description="Disordered" evidence="1">
    <location>
        <begin position="86"/>
        <end position="127"/>
    </location>
</feature>
<dbReference type="InterPro" id="IPR043128">
    <property type="entry name" value="Rev_trsase/Diguanyl_cyclase"/>
</dbReference>
<feature type="domain" description="RdRp catalytic" evidence="2">
    <location>
        <begin position="297"/>
        <end position="418"/>
    </location>
</feature>
<keyword evidence="3" id="KW-0696">RNA-directed RNA polymerase</keyword>